<dbReference type="InterPro" id="IPR018958">
    <property type="entry name" value="Knr4/Smi1-like_dom"/>
</dbReference>
<dbReference type="RefSeq" id="WP_269038390.1">
    <property type="nucleotide sequence ID" value="NZ_CP114040.1"/>
</dbReference>
<evidence type="ECO:0000313" key="3">
    <source>
        <dbReference type="Proteomes" id="UP001164459"/>
    </source>
</evidence>
<proteinExistence type="predicted"/>
<gene>
    <name evidence="2" type="ORF">O0S08_07775</name>
</gene>
<evidence type="ECO:0000313" key="2">
    <source>
        <dbReference type="EMBL" id="WAS96048.1"/>
    </source>
</evidence>
<dbReference type="Pfam" id="PF09346">
    <property type="entry name" value="SMI1_KNR4"/>
    <property type="match status" value="1"/>
</dbReference>
<feature type="domain" description="Knr4/Smi1-like" evidence="1">
    <location>
        <begin position="533"/>
        <end position="647"/>
    </location>
</feature>
<dbReference type="SMART" id="SM00860">
    <property type="entry name" value="SMI1_KNR4"/>
    <property type="match status" value="1"/>
</dbReference>
<dbReference type="SUPFAM" id="SSF160631">
    <property type="entry name" value="SMI1/KNR4-like"/>
    <property type="match status" value="1"/>
</dbReference>
<sequence length="651" mass="69257">MSIHAILAAPDEVPVLRAVVDPLVPLSDEARRFVFVICADDLGDRVSAALAGLPVIEHDDEKMIARCDARTLAELRALCWALGTIFQAPEGEPFVTELSYCNLTPRVVASPDRAAVRGALEKAGLTVADAAELSAGRAPIDDAAAIARAMAPFEEHFSPEVAAAARAWLEGEDGPIPAAIREAESEYYSSPAGVVSDALTGAVERWNPRISRKLLDLWIACREPRELALHLGLGEEDLQPEFGVDRARSVAAALEAGGLHPALAVLAAKYCQGGSTWYLAPTLLARPAIFTEALALDREVARALAAEAVPTMGLQYSPGALEQLRAFVASRSPALGIEALKKIVELLPDAIDEAHLEVAAEGAEALALCQLAAALEQADGKRFAGALRRANERWMSALAPAEMVAQLREVQSRDDALVDVEVAWSRLIDRLAANPGDPFGDGPQGRSIGTCNVIVSSLPAPAGALKERLNALCREHGAALGSLRRPLEKKAGIKPPPAPYKDGDLEELPEALAKAWKTARKRSWAAGIRLPKGATEKALVAAEKALGVKLPAELRASFSVHDGAGEDECFRGCRLYGIAEAVEQRAWLLENEGAPFEADWLPITDDGAGNHACVVLRGKDAGAVMDFDHETGPGRRLAKSFAAYLQGANWE</sequence>
<accession>A0ABY7HA89</accession>
<dbReference type="InterPro" id="IPR037883">
    <property type="entry name" value="Knr4/Smi1-like_sf"/>
</dbReference>
<organism evidence="2 3">
    <name type="scientific">Nannocystis punicea</name>
    <dbReference type="NCBI Taxonomy" id="2995304"/>
    <lineage>
        <taxon>Bacteria</taxon>
        <taxon>Pseudomonadati</taxon>
        <taxon>Myxococcota</taxon>
        <taxon>Polyangia</taxon>
        <taxon>Nannocystales</taxon>
        <taxon>Nannocystaceae</taxon>
        <taxon>Nannocystis</taxon>
    </lineage>
</organism>
<reference evidence="2" key="1">
    <citation type="submission" date="2022-11" db="EMBL/GenBank/DDBJ databases">
        <title>Minimal conservation of predation-associated metabolite biosynthetic gene clusters underscores biosynthetic potential of Myxococcota including descriptions for ten novel species: Archangium lansinium sp. nov., Myxococcus landrumus sp. nov., Nannocystis bai.</title>
        <authorList>
            <person name="Ahearne A."/>
            <person name="Stevens C."/>
            <person name="Dowd S."/>
        </authorList>
    </citation>
    <scope>NUCLEOTIDE SEQUENCE</scope>
    <source>
        <strain evidence="2">Fl3</strain>
    </source>
</reference>
<evidence type="ECO:0000259" key="1">
    <source>
        <dbReference type="SMART" id="SM00860"/>
    </source>
</evidence>
<dbReference type="Gene3D" id="3.40.1580.10">
    <property type="entry name" value="SMI1/KNR4-like"/>
    <property type="match status" value="1"/>
</dbReference>
<name>A0ABY7HA89_9BACT</name>
<keyword evidence="3" id="KW-1185">Reference proteome</keyword>
<dbReference type="EMBL" id="CP114040">
    <property type="protein sequence ID" value="WAS96048.1"/>
    <property type="molecule type" value="Genomic_DNA"/>
</dbReference>
<protein>
    <submittedName>
        <fullName evidence="2">SMI1/KNR4 family protein</fullName>
    </submittedName>
</protein>
<dbReference type="Proteomes" id="UP001164459">
    <property type="component" value="Chromosome"/>
</dbReference>